<dbReference type="KEGG" id="ark:D6B99_08805"/>
<evidence type="ECO:0000256" key="1">
    <source>
        <dbReference type="ARBA" id="ARBA00022592"/>
    </source>
</evidence>
<dbReference type="AlphaFoldDB" id="A0A386HPS1"/>
<dbReference type="PANTHER" id="PTHR43423:SF1">
    <property type="entry name" value="ABC TRANSPORTER I FAMILY MEMBER 17"/>
    <property type="match status" value="1"/>
</dbReference>
<evidence type="ECO:0000313" key="6">
    <source>
        <dbReference type="Proteomes" id="UP000266118"/>
    </source>
</evidence>
<dbReference type="InterPro" id="IPR003439">
    <property type="entry name" value="ABC_transporter-like_ATP-bd"/>
</dbReference>
<dbReference type="CDD" id="cd03260">
    <property type="entry name" value="ABC_PstB_phosphate_transporter"/>
    <property type="match status" value="1"/>
</dbReference>
<dbReference type="PROSITE" id="PS50893">
    <property type="entry name" value="ABC_TRANSPORTER_2"/>
    <property type="match status" value="1"/>
</dbReference>
<evidence type="ECO:0000313" key="5">
    <source>
        <dbReference type="EMBL" id="AYD47692.1"/>
    </source>
</evidence>
<dbReference type="InterPro" id="IPR027417">
    <property type="entry name" value="P-loop_NTPase"/>
</dbReference>
<dbReference type="InterPro" id="IPR005670">
    <property type="entry name" value="PstB-like"/>
</dbReference>
<dbReference type="OrthoDB" id="9782239at2"/>
<proteinExistence type="predicted"/>
<dbReference type="GO" id="GO:0005315">
    <property type="term" value="F:phosphate transmembrane transporter activity"/>
    <property type="evidence" value="ECO:0007669"/>
    <property type="project" value="InterPro"/>
</dbReference>
<name>A0A386HPS1_9BACT</name>
<dbReference type="Proteomes" id="UP000266118">
    <property type="component" value="Chromosome"/>
</dbReference>
<accession>A0A386HPS1</accession>
<dbReference type="PANTHER" id="PTHR43423">
    <property type="entry name" value="ABC TRANSPORTER I FAMILY MEMBER 17"/>
    <property type="match status" value="1"/>
</dbReference>
<dbReference type="SUPFAM" id="SSF52540">
    <property type="entry name" value="P-loop containing nucleoside triphosphate hydrolases"/>
    <property type="match status" value="1"/>
</dbReference>
<keyword evidence="1" id="KW-0592">Phosphate transport</keyword>
<dbReference type="GO" id="GO:0016887">
    <property type="term" value="F:ATP hydrolysis activity"/>
    <property type="evidence" value="ECO:0007669"/>
    <property type="project" value="InterPro"/>
</dbReference>
<evidence type="ECO:0000256" key="3">
    <source>
        <dbReference type="ARBA" id="ARBA00022840"/>
    </source>
</evidence>
<reference evidence="5 6" key="1">
    <citation type="submission" date="2018-09" db="EMBL/GenBank/DDBJ databases">
        <title>Arachidicoccus sp. nov., a bacterium isolated from soil.</title>
        <authorList>
            <person name="Weon H.-Y."/>
            <person name="Kwon S.-W."/>
            <person name="Lee S.A."/>
        </authorList>
    </citation>
    <scope>NUCLEOTIDE SEQUENCE [LARGE SCALE GENOMIC DNA]</scope>
    <source>
        <strain evidence="5 6">KIS59-12</strain>
    </source>
</reference>
<dbReference type="Pfam" id="PF00005">
    <property type="entry name" value="ABC_tran"/>
    <property type="match status" value="1"/>
</dbReference>
<evidence type="ECO:0000259" key="4">
    <source>
        <dbReference type="PROSITE" id="PS50893"/>
    </source>
</evidence>
<sequence>MTDNIIHIKGLNVQVDNKSILKNINLKVPRNKITVLLGPSGCGKTTLLKCLNRLTDLQPQLQLEGEVLIEGENIFHPKQDITLIRQKMGLLSQKPFPLPMSIYKNITYGLKIKGIRDKVLLNARVEQHLRDAGLWEEVKDRLHATSTKLSIGQQQRLCLARGLAVGPEIILADEPTSALDPISSKKIEEKFLELKEEYTLIIVTHILRQAKRLADNVVFMYFGEIVEQGTPDEIFNNPQSEILKEYLRSGH</sequence>
<keyword evidence="3 5" id="KW-0067">ATP-binding</keyword>
<dbReference type="GO" id="GO:0016020">
    <property type="term" value="C:membrane"/>
    <property type="evidence" value="ECO:0007669"/>
    <property type="project" value="InterPro"/>
</dbReference>
<dbReference type="SMART" id="SM00382">
    <property type="entry name" value="AAA"/>
    <property type="match status" value="1"/>
</dbReference>
<dbReference type="InterPro" id="IPR003593">
    <property type="entry name" value="AAA+_ATPase"/>
</dbReference>
<protein>
    <submittedName>
        <fullName evidence="5">Phosphate ABC transporter ATP-binding protein</fullName>
    </submittedName>
</protein>
<feature type="domain" description="ABC transporter" evidence="4">
    <location>
        <begin position="6"/>
        <end position="247"/>
    </location>
</feature>
<dbReference type="GO" id="GO:0035435">
    <property type="term" value="P:phosphate ion transmembrane transport"/>
    <property type="evidence" value="ECO:0007669"/>
    <property type="project" value="InterPro"/>
</dbReference>
<dbReference type="RefSeq" id="WP_119987136.1">
    <property type="nucleotide sequence ID" value="NZ_CP032489.1"/>
</dbReference>
<dbReference type="Gene3D" id="3.40.50.300">
    <property type="entry name" value="P-loop containing nucleotide triphosphate hydrolases"/>
    <property type="match status" value="1"/>
</dbReference>
<dbReference type="EMBL" id="CP032489">
    <property type="protein sequence ID" value="AYD47692.1"/>
    <property type="molecule type" value="Genomic_DNA"/>
</dbReference>
<evidence type="ECO:0000256" key="2">
    <source>
        <dbReference type="ARBA" id="ARBA00022741"/>
    </source>
</evidence>
<organism evidence="5 6">
    <name type="scientific">Arachidicoccus soli</name>
    <dbReference type="NCBI Taxonomy" id="2341117"/>
    <lineage>
        <taxon>Bacteria</taxon>
        <taxon>Pseudomonadati</taxon>
        <taxon>Bacteroidota</taxon>
        <taxon>Chitinophagia</taxon>
        <taxon>Chitinophagales</taxon>
        <taxon>Chitinophagaceae</taxon>
        <taxon>Arachidicoccus</taxon>
    </lineage>
</organism>
<keyword evidence="1" id="KW-0813">Transport</keyword>
<keyword evidence="2" id="KW-0547">Nucleotide-binding</keyword>
<dbReference type="GO" id="GO:0005524">
    <property type="term" value="F:ATP binding"/>
    <property type="evidence" value="ECO:0007669"/>
    <property type="project" value="UniProtKB-KW"/>
</dbReference>
<gene>
    <name evidence="5" type="ORF">D6B99_08805</name>
</gene>
<keyword evidence="6" id="KW-1185">Reference proteome</keyword>